<dbReference type="Pfam" id="PF05593">
    <property type="entry name" value="RHS_repeat"/>
    <property type="match status" value="1"/>
</dbReference>
<keyword evidence="2" id="KW-1185">Reference proteome</keyword>
<accession>A0A1Q4UZ18</accession>
<reference evidence="1 2" key="1">
    <citation type="submission" date="2015-06" db="EMBL/GenBank/DDBJ databases">
        <title>Cloning and characterization of the uncialamcin biosynthetic gene cluster.</title>
        <authorList>
            <person name="Yan X."/>
            <person name="Huang T."/>
            <person name="Ge H."/>
            <person name="Shen B."/>
        </authorList>
    </citation>
    <scope>NUCLEOTIDE SEQUENCE [LARGE SCALE GENOMIC DNA]</scope>
    <source>
        <strain evidence="1 2">DCA2648</strain>
    </source>
</reference>
<organism evidence="1 2">
    <name type="scientific">Streptomyces uncialis</name>
    <dbReference type="NCBI Taxonomy" id="1048205"/>
    <lineage>
        <taxon>Bacteria</taxon>
        <taxon>Bacillati</taxon>
        <taxon>Actinomycetota</taxon>
        <taxon>Actinomycetes</taxon>
        <taxon>Kitasatosporales</taxon>
        <taxon>Streptomycetaceae</taxon>
        <taxon>Streptomyces</taxon>
    </lineage>
</organism>
<proteinExistence type="predicted"/>
<dbReference type="Proteomes" id="UP000186455">
    <property type="component" value="Unassembled WGS sequence"/>
</dbReference>
<evidence type="ECO:0000313" key="2">
    <source>
        <dbReference type="Proteomes" id="UP000186455"/>
    </source>
</evidence>
<dbReference type="InterPro" id="IPR036444">
    <property type="entry name" value="PLipase_A2_dom_sf"/>
</dbReference>
<dbReference type="InterPro" id="IPR015141">
    <property type="entry name" value="PLipase_A2_prok/fun"/>
</dbReference>
<dbReference type="GO" id="GO:0004623">
    <property type="term" value="F:phospholipase A2 activity"/>
    <property type="evidence" value="ECO:0007669"/>
    <property type="project" value="InterPro"/>
</dbReference>
<dbReference type="STRING" id="1048205.AB852_34470"/>
<name>A0A1Q4UZ18_9ACTN</name>
<dbReference type="EMBL" id="LFBV01000011">
    <property type="protein sequence ID" value="OKH90773.1"/>
    <property type="molecule type" value="Genomic_DNA"/>
</dbReference>
<dbReference type="SUPFAM" id="SSF48619">
    <property type="entry name" value="Phospholipase A2, PLA2"/>
    <property type="match status" value="1"/>
</dbReference>
<dbReference type="Pfam" id="PF09056">
    <property type="entry name" value="Phospholip_A2_3"/>
    <property type="match status" value="1"/>
</dbReference>
<dbReference type="InterPro" id="IPR031325">
    <property type="entry name" value="RHS_repeat"/>
</dbReference>
<evidence type="ECO:0000313" key="1">
    <source>
        <dbReference type="EMBL" id="OKH90773.1"/>
    </source>
</evidence>
<dbReference type="GO" id="GO:0006644">
    <property type="term" value="P:phospholipid metabolic process"/>
    <property type="evidence" value="ECO:0007669"/>
    <property type="project" value="InterPro"/>
</dbReference>
<gene>
    <name evidence="1" type="ORF">AB852_34470</name>
</gene>
<comment type="caution">
    <text evidence="1">The sequence shown here is derived from an EMBL/GenBank/DDBJ whole genome shotgun (WGS) entry which is preliminary data.</text>
</comment>
<dbReference type="GO" id="GO:0050482">
    <property type="term" value="P:arachidonate secretion"/>
    <property type="evidence" value="ECO:0007669"/>
    <property type="project" value="InterPro"/>
</dbReference>
<protein>
    <recommendedName>
        <fullName evidence="3">Phospholipase</fullName>
    </recommendedName>
</protein>
<dbReference type="Gene3D" id="1.20.90.10">
    <property type="entry name" value="Phospholipase A2 domain"/>
    <property type="match status" value="1"/>
</dbReference>
<dbReference type="AlphaFoldDB" id="A0A1Q4UZ18"/>
<evidence type="ECO:0008006" key="3">
    <source>
        <dbReference type="Google" id="ProtNLM"/>
    </source>
</evidence>
<sequence>MLLPQSPAVADTTPSAPLADGTVTTIGPGLYESATDTYTVTENDVPAGLMGRSHAVNGQGSGPAGVEQAPSARADLDVFGKAWEAEFLGGQLNRTLVSSSGAITVQDLASGASTRYDLTESIAGPNGGSTNTYKAADGSTLMESIVFDDLSGSLKTTVVETVEVNLAAGATGDDVPVDASGAPIPAADLKPTYVYKQVSGSGDTWRVTSVGNNAYKPSTVTYDAQGRVSQAKDPARGTDTPAQTLKVNYSTATTATSTALGEVSGLVKDISLTVGTTTQTLARYSYDSAGLLKKVENPSAGDELNAYAYDGLNRLDTATTDGGGRWDLNFGAETAQATVTETTGTVPDGGTAMAGAPSIQQGEGVVPAASDFESGEINAPTANPSWCNNAYEWMWYTASGCATKVAHYGWRNPYWKVTPTGHYVVGINHDHCTSARDKPNGWNFIPACDMHDYGYGTIGNAYKGYKWYLDKGKGAQADVTFYKTLYNYTCPRYSNKKSCRATAYAYYTAVFYFGRPKNGANAT</sequence>